<name>A0A9X1MME8_9BACT</name>
<accession>A0A9X1MME8</accession>
<sequence>MSNSFSNVAQVLNLLTIQDGAEIRYDMLSDALYWSDEIPRDSGDNFDFACLQPVFRYRMTLMLGDPDVEFQTAWEIARGMFPKWPGFCTGRCSQNADLTALYREYHKKAVDALRLLPD</sequence>
<protein>
    <submittedName>
        <fullName evidence="1">Uncharacterized protein</fullName>
    </submittedName>
</protein>
<reference evidence="1" key="1">
    <citation type="submission" date="2021-11" db="EMBL/GenBank/DDBJ databases">
        <title>Genome sequence.</title>
        <authorList>
            <person name="Sun Q."/>
        </authorList>
    </citation>
    <scope>NUCLEOTIDE SEQUENCE</scope>
    <source>
        <strain evidence="1">JC732</strain>
    </source>
</reference>
<dbReference type="Proteomes" id="UP001139103">
    <property type="component" value="Unassembled WGS sequence"/>
</dbReference>
<dbReference type="AlphaFoldDB" id="A0A9X1MME8"/>
<gene>
    <name evidence="1" type="ORF">LOC68_10885</name>
</gene>
<evidence type="ECO:0000313" key="2">
    <source>
        <dbReference type="Proteomes" id="UP001139103"/>
    </source>
</evidence>
<proteinExistence type="predicted"/>
<evidence type="ECO:0000313" key="1">
    <source>
        <dbReference type="EMBL" id="MCC9628905.1"/>
    </source>
</evidence>
<dbReference type="RefSeq" id="WP_230218411.1">
    <property type="nucleotide sequence ID" value="NZ_JAJKFT010000004.1"/>
</dbReference>
<organism evidence="1 2">
    <name type="scientific">Blastopirellula sediminis</name>
    <dbReference type="NCBI Taxonomy" id="2894196"/>
    <lineage>
        <taxon>Bacteria</taxon>
        <taxon>Pseudomonadati</taxon>
        <taxon>Planctomycetota</taxon>
        <taxon>Planctomycetia</taxon>
        <taxon>Pirellulales</taxon>
        <taxon>Pirellulaceae</taxon>
        <taxon>Blastopirellula</taxon>
    </lineage>
</organism>
<dbReference type="EMBL" id="JAJKFT010000004">
    <property type="protein sequence ID" value="MCC9628905.1"/>
    <property type="molecule type" value="Genomic_DNA"/>
</dbReference>
<keyword evidence="2" id="KW-1185">Reference proteome</keyword>
<comment type="caution">
    <text evidence="1">The sequence shown here is derived from an EMBL/GenBank/DDBJ whole genome shotgun (WGS) entry which is preliminary data.</text>
</comment>